<dbReference type="CDD" id="cd00303">
    <property type="entry name" value="retropepsin_like"/>
    <property type="match status" value="1"/>
</dbReference>
<feature type="region of interest" description="Disordered" evidence="2">
    <location>
        <begin position="793"/>
        <end position="814"/>
    </location>
</feature>
<dbReference type="Gene3D" id="2.40.70.10">
    <property type="entry name" value="Acid Proteases"/>
    <property type="match status" value="1"/>
</dbReference>
<dbReference type="EMBL" id="BFEA01000232">
    <property type="protein sequence ID" value="GBG75855.1"/>
    <property type="molecule type" value="Genomic_DNA"/>
</dbReference>
<comment type="caution">
    <text evidence="4">The sequence shown here is derived from an EMBL/GenBank/DDBJ whole genome shotgun (WGS) entry which is preliminary data.</text>
</comment>
<accession>A0A388L0N8</accession>
<dbReference type="AlphaFoldDB" id="A0A388L0N8"/>
<protein>
    <recommendedName>
        <fullName evidence="3">Peptidase A2 domain-containing protein</fullName>
    </recommendedName>
</protein>
<dbReference type="GO" id="GO:0004190">
    <property type="term" value="F:aspartic-type endopeptidase activity"/>
    <property type="evidence" value="ECO:0007669"/>
    <property type="project" value="InterPro"/>
</dbReference>
<dbReference type="Gramene" id="GBG75855">
    <property type="protein sequence ID" value="GBG75855"/>
    <property type="gene ID" value="CBR_g21099"/>
</dbReference>
<reference evidence="4 5" key="1">
    <citation type="journal article" date="2018" name="Cell">
        <title>The Chara Genome: Secondary Complexity and Implications for Plant Terrestrialization.</title>
        <authorList>
            <person name="Nishiyama T."/>
            <person name="Sakayama H."/>
            <person name="Vries J.D."/>
            <person name="Buschmann H."/>
            <person name="Saint-Marcoux D."/>
            <person name="Ullrich K.K."/>
            <person name="Haas F.B."/>
            <person name="Vanderstraeten L."/>
            <person name="Becker D."/>
            <person name="Lang D."/>
            <person name="Vosolsobe S."/>
            <person name="Rombauts S."/>
            <person name="Wilhelmsson P.K.I."/>
            <person name="Janitza P."/>
            <person name="Kern R."/>
            <person name="Heyl A."/>
            <person name="Rumpler F."/>
            <person name="Villalobos L.I.A.C."/>
            <person name="Clay J.M."/>
            <person name="Skokan R."/>
            <person name="Toyoda A."/>
            <person name="Suzuki Y."/>
            <person name="Kagoshima H."/>
            <person name="Schijlen E."/>
            <person name="Tajeshwar N."/>
            <person name="Catarino B."/>
            <person name="Hetherington A.J."/>
            <person name="Saltykova A."/>
            <person name="Bonnot C."/>
            <person name="Breuninger H."/>
            <person name="Symeonidi A."/>
            <person name="Radhakrishnan G.V."/>
            <person name="Van Nieuwerburgh F."/>
            <person name="Deforce D."/>
            <person name="Chang C."/>
            <person name="Karol K.G."/>
            <person name="Hedrich R."/>
            <person name="Ulvskov P."/>
            <person name="Glockner G."/>
            <person name="Delwiche C.F."/>
            <person name="Petrasek J."/>
            <person name="Van de Peer Y."/>
            <person name="Friml J."/>
            <person name="Beilby M."/>
            <person name="Dolan L."/>
            <person name="Kohara Y."/>
            <person name="Sugano S."/>
            <person name="Fujiyama A."/>
            <person name="Delaux P.-M."/>
            <person name="Quint M."/>
            <person name="TheiBen G."/>
            <person name="Hagemann M."/>
            <person name="Harholt J."/>
            <person name="Dunand C."/>
            <person name="Zachgo S."/>
            <person name="Langdale J."/>
            <person name="Maumus F."/>
            <person name="Straeten D.V.D."/>
            <person name="Gould S.B."/>
            <person name="Rensing S.A."/>
        </authorList>
    </citation>
    <scope>NUCLEOTIDE SEQUENCE [LARGE SCALE GENOMIC DNA]</scope>
    <source>
        <strain evidence="4 5">S276</strain>
    </source>
</reference>
<dbReference type="PROSITE" id="PS50175">
    <property type="entry name" value="ASP_PROT_RETROV"/>
    <property type="match status" value="1"/>
</dbReference>
<evidence type="ECO:0000259" key="3">
    <source>
        <dbReference type="PROSITE" id="PS50175"/>
    </source>
</evidence>
<evidence type="ECO:0000256" key="2">
    <source>
        <dbReference type="SAM" id="MobiDB-lite"/>
    </source>
</evidence>
<dbReference type="Proteomes" id="UP000265515">
    <property type="component" value="Unassembled WGS sequence"/>
</dbReference>
<organism evidence="4 5">
    <name type="scientific">Chara braunii</name>
    <name type="common">Braun's stonewort</name>
    <dbReference type="NCBI Taxonomy" id="69332"/>
    <lineage>
        <taxon>Eukaryota</taxon>
        <taxon>Viridiplantae</taxon>
        <taxon>Streptophyta</taxon>
        <taxon>Charophyceae</taxon>
        <taxon>Charales</taxon>
        <taxon>Characeae</taxon>
        <taxon>Chara</taxon>
    </lineage>
</organism>
<proteinExistence type="predicted"/>
<keyword evidence="5" id="KW-1185">Reference proteome</keyword>
<dbReference type="InterPro" id="IPR001995">
    <property type="entry name" value="Peptidase_A2_cat"/>
</dbReference>
<dbReference type="SUPFAM" id="SSF50630">
    <property type="entry name" value="Acid proteases"/>
    <property type="match status" value="1"/>
</dbReference>
<dbReference type="GO" id="GO:0006508">
    <property type="term" value="P:proteolysis"/>
    <property type="evidence" value="ECO:0007669"/>
    <property type="project" value="InterPro"/>
</dbReference>
<dbReference type="InterPro" id="IPR021109">
    <property type="entry name" value="Peptidase_aspartic_dom_sf"/>
</dbReference>
<name>A0A388L0N8_CHABU</name>
<feature type="region of interest" description="Disordered" evidence="2">
    <location>
        <begin position="616"/>
        <end position="645"/>
    </location>
</feature>
<evidence type="ECO:0000313" key="4">
    <source>
        <dbReference type="EMBL" id="GBG75855.1"/>
    </source>
</evidence>
<feature type="domain" description="Peptidase A2" evidence="3">
    <location>
        <begin position="308"/>
        <end position="346"/>
    </location>
</feature>
<keyword evidence="1" id="KW-0378">Hydrolase</keyword>
<feature type="region of interest" description="Disordered" evidence="2">
    <location>
        <begin position="699"/>
        <end position="728"/>
    </location>
</feature>
<evidence type="ECO:0000256" key="1">
    <source>
        <dbReference type="ARBA" id="ARBA00022801"/>
    </source>
</evidence>
<sequence length="814" mass="92563">MAGEASSSEGGLRKIVSSFARALNKNQGYLTDAKKKLTFDGANITKFLLDYENQAALLKWTGEEMMDHLEQHVSLSLGRDIMTIVAASRSWKETRDVMLRKYLATEKMATEADLAAVQRKNFATYNDFLREFTLVALRIPGVTDRIMSKYFLRQFFEFDKDKILSAYQQTSKFVNTRDVDFSSVTDLAEKTVVTETLALLKEGEVIDVNGRAGDKASPKLLKGLRQLLTRRRVDIDENPESPEASQEVANLQRSRGDLEDLEKAFADIHLSLPNREGGEVMRVPPGTKLSFHALPVGKLKIQIGTHHTDALVDGGAKITLIRRDFATIKGFMENKEVTGSIRGAGGEISFAGYVTKCAVKAGIRESIWSFQQMTVMEEMDHDIILERPWCANVEMIGMHLHDGTYMVDIEDPVTGRGELLRLLRTRGDPPTRKGKLATCSPSFEDGARKWAFARMEGMRERVEIMIEEAFNKKEWIERGLPQKKRRQEDKVLGVMVAERESEVDLGVSLPKQKEVRIDVSEVALEIPDLLQLIKVIRYHNVGVDSVALAKFEGEVKKGYWVKESAYVEDPRPSGREKVYISHLGLRARRKGQVWEKGAMRIWEARLRPLTRKEPRAANNVGFGKGKARGDRKCATSVRMGRKEGKARLKDEAATTVVKGGIRTLEKDMGRGQRFPIPTIQRTSLAEEEEVQEVIKINNRDKRDEISRPREERRPPIHHQREGPFRWEDEFGPTPSHWFQQWLNVIKHDCIIKTRELAKAGVVVTPLDFFSEMELQEIARRRRKIMVSALRVKESAERQDGQGDEQVEAQDTNRH</sequence>
<evidence type="ECO:0000313" key="5">
    <source>
        <dbReference type="Proteomes" id="UP000265515"/>
    </source>
</evidence>
<gene>
    <name evidence="4" type="ORF">CBR_g21099</name>
</gene>